<evidence type="ECO:0000313" key="1">
    <source>
        <dbReference type="EMBL" id="KKN05186.1"/>
    </source>
</evidence>
<name>A0A0F9PVT5_9ZZZZ</name>
<dbReference type="AlphaFoldDB" id="A0A0F9PVT5"/>
<accession>A0A0F9PVT5</accession>
<protein>
    <submittedName>
        <fullName evidence="1">Uncharacterized protein</fullName>
    </submittedName>
</protein>
<sequence length="47" mass="5165">MEQTITAEEISPRGMEMLAAAVLLQAVGDRAVDFETLDLWCAILGRE</sequence>
<gene>
    <name evidence="1" type="ORF">LCGC14_1089950</name>
</gene>
<feature type="non-terminal residue" evidence="1">
    <location>
        <position position="47"/>
    </location>
</feature>
<reference evidence="1" key="1">
    <citation type="journal article" date="2015" name="Nature">
        <title>Complex archaea that bridge the gap between prokaryotes and eukaryotes.</title>
        <authorList>
            <person name="Spang A."/>
            <person name="Saw J.H."/>
            <person name="Jorgensen S.L."/>
            <person name="Zaremba-Niedzwiedzka K."/>
            <person name="Martijn J."/>
            <person name="Lind A.E."/>
            <person name="van Eijk R."/>
            <person name="Schleper C."/>
            <person name="Guy L."/>
            <person name="Ettema T.J."/>
        </authorList>
    </citation>
    <scope>NUCLEOTIDE SEQUENCE</scope>
</reference>
<dbReference type="EMBL" id="LAZR01004833">
    <property type="protein sequence ID" value="KKN05186.1"/>
    <property type="molecule type" value="Genomic_DNA"/>
</dbReference>
<proteinExistence type="predicted"/>
<organism evidence="1">
    <name type="scientific">marine sediment metagenome</name>
    <dbReference type="NCBI Taxonomy" id="412755"/>
    <lineage>
        <taxon>unclassified sequences</taxon>
        <taxon>metagenomes</taxon>
        <taxon>ecological metagenomes</taxon>
    </lineage>
</organism>
<comment type="caution">
    <text evidence="1">The sequence shown here is derived from an EMBL/GenBank/DDBJ whole genome shotgun (WGS) entry which is preliminary data.</text>
</comment>